<evidence type="ECO:0000313" key="1">
    <source>
        <dbReference type="EMBL" id="QJA64017.1"/>
    </source>
</evidence>
<dbReference type="EMBL" id="MT142503">
    <property type="protein sequence ID" value="QJA83114.1"/>
    <property type="molecule type" value="Genomic_DNA"/>
</dbReference>
<sequence length="54" mass="5990">MKYRVDVTIEGYLEINASSKEEAQAIVEDGYSLSNFCVESDEVGEVSLISVERS</sequence>
<accession>A0A6M3J4B7</accession>
<organism evidence="1">
    <name type="scientific">viral metagenome</name>
    <dbReference type="NCBI Taxonomy" id="1070528"/>
    <lineage>
        <taxon>unclassified sequences</taxon>
        <taxon>metagenomes</taxon>
        <taxon>organismal metagenomes</taxon>
    </lineage>
</organism>
<evidence type="ECO:0000313" key="2">
    <source>
        <dbReference type="EMBL" id="QJA83114.1"/>
    </source>
</evidence>
<proteinExistence type="predicted"/>
<dbReference type="EMBL" id="MT141511">
    <property type="protein sequence ID" value="QJA64017.1"/>
    <property type="molecule type" value="Genomic_DNA"/>
</dbReference>
<reference evidence="1" key="1">
    <citation type="submission" date="2020-03" db="EMBL/GenBank/DDBJ databases">
        <title>The deep terrestrial virosphere.</title>
        <authorList>
            <person name="Holmfeldt K."/>
            <person name="Nilsson E."/>
            <person name="Simone D."/>
            <person name="Lopez-Fernandez M."/>
            <person name="Wu X."/>
            <person name="de Brujin I."/>
            <person name="Lundin D."/>
            <person name="Andersson A."/>
            <person name="Bertilsson S."/>
            <person name="Dopson M."/>
        </authorList>
    </citation>
    <scope>NUCLEOTIDE SEQUENCE</scope>
    <source>
        <strain evidence="2">MM415A00315</strain>
        <strain evidence="1">MM415B00552</strain>
    </source>
</reference>
<dbReference type="AlphaFoldDB" id="A0A6M3J4B7"/>
<evidence type="ECO:0008006" key="3">
    <source>
        <dbReference type="Google" id="ProtNLM"/>
    </source>
</evidence>
<protein>
    <recommendedName>
        <fullName evidence="3">DpnD/PcfM-like protein</fullName>
    </recommendedName>
</protein>
<gene>
    <name evidence="2" type="ORF">MM415A00315_0039</name>
    <name evidence="1" type="ORF">MM415B00552_0007</name>
</gene>
<name>A0A6M3J4B7_9ZZZZ</name>